<proteinExistence type="inferred from homology"/>
<dbReference type="PROSITE" id="PS51160">
    <property type="entry name" value="ACYLPHOSPHATASE_3"/>
    <property type="match status" value="1"/>
</dbReference>
<keyword evidence="5" id="KW-0863">Zinc-finger</keyword>
<dbReference type="InterPro" id="IPR006070">
    <property type="entry name" value="Sua5-like_dom"/>
</dbReference>
<dbReference type="Gene3D" id="3.90.870.50">
    <property type="match status" value="1"/>
</dbReference>
<dbReference type="SUPFAM" id="SSF54975">
    <property type="entry name" value="Acylphosphatase/BLUF domain-like"/>
    <property type="match status" value="1"/>
</dbReference>
<dbReference type="Pfam" id="PF07503">
    <property type="entry name" value="zf-HYPF"/>
    <property type="match status" value="2"/>
</dbReference>
<comment type="pathway">
    <text evidence="1">Protein modification; [NiFe] hydrogenase maturation.</text>
</comment>
<gene>
    <name evidence="12" type="primary">hypF</name>
    <name evidence="12" type="ORF">CQA54_03655</name>
</gene>
<dbReference type="UniPathway" id="UPA00335"/>
<dbReference type="GO" id="GO:0008270">
    <property type="term" value="F:zinc ion binding"/>
    <property type="evidence" value="ECO:0007669"/>
    <property type="project" value="UniProtKB-KW"/>
</dbReference>
<dbReference type="RefSeq" id="WP_115570821.1">
    <property type="nucleotide sequence ID" value="NZ_NXLT01000002.1"/>
</dbReference>
<evidence type="ECO:0000256" key="8">
    <source>
        <dbReference type="PIRNR" id="PIRNR006256"/>
    </source>
</evidence>
<keyword evidence="9" id="KW-0378">Hydrolase</keyword>
<dbReference type="Pfam" id="PF00708">
    <property type="entry name" value="Acylphosphatase"/>
    <property type="match status" value="1"/>
</dbReference>
<feature type="active site" evidence="9">
    <location>
        <position position="36"/>
    </location>
</feature>
<evidence type="ECO:0000256" key="9">
    <source>
        <dbReference type="PROSITE-ProRule" id="PRU00520"/>
    </source>
</evidence>
<dbReference type="InterPro" id="IPR011125">
    <property type="entry name" value="Znf_HypF"/>
</dbReference>
<dbReference type="PROSITE" id="PS51163">
    <property type="entry name" value="YRDC"/>
    <property type="match status" value="1"/>
</dbReference>
<dbReference type="Gene3D" id="3.30.110.120">
    <property type="match status" value="1"/>
</dbReference>
<dbReference type="EMBL" id="NXLT01000002">
    <property type="protein sequence ID" value="RDU68020.1"/>
    <property type="molecule type" value="Genomic_DNA"/>
</dbReference>
<dbReference type="Pfam" id="PF01300">
    <property type="entry name" value="Sua5_yciO_yrdC"/>
    <property type="match status" value="1"/>
</dbReference>
<evidence type="ECO:0000313" key="12">
    <source>
        <dbReference type="EMBL" id="RDU68020.1"/>
    </source>
</evidence>
<evidence type="ECO:0000256" key="1">
    <source>
        <dbReference type="ARBA" id="ARBA00004711"/>
    </source>
</evidence>
<keyword evidence="13" id="KW-1185">Reference proteome</keyword>
<accession>A0A3D8ISR0</accession>
<dbReference type="InterPro" id="IPR041440">
    <property type="entry name" value="HypF_C"/>
</dbReference>
<evidence type="ECO:0000256" key="6">
    <source>
        <dbReference type="ARBA" id="ARBA00022833"/>
    </source>
</evidence>
<dbReference type="GO" id="GO:0003998">
    <property type="term" value="F:acylphosphatase activity"/>
    <property type="evidence" value="ECO:0007669"/>
    <property type="project" value="UniProtKB-EC"/>
</dbReference>
<dbReference type="Proteomes" id="UP000256514">
    <property type="component" value="Unassembled WGS sequence"/>
</dbReference>
<evidence type="ECO:0000256" key="4">
    <source>
        <dbReference type="ARBA" id="ARBA00022723"/>
    </source>
</evidence>
<evidence type="ECO:0000259" key="11">
    <source>
        <dbReference type="PROSITE" id="PS51163"/>
    </source>
</evidence>
<dbReference type="InterPro" id="IPR036046">
    <property type="entry name" value="Acylphosphatase-like_dom_sf"/>
</dbReference>
<organism evidence="12 13">
    <name type="scientific">Helicobacter equorum</name>
    <dbReference type="NCBI Taxonomy" id="361872"/>
    <lineage>
        <taxon>Bacteria</taxon>
        <taxon>Pseudomonadati</taxon>
        <taxon>Campylobacterota</taxon>
        <taxon>Epsilonproteobacteria</taxon>
        <taxon>Campylobacterales</taxon>
        <taxon>Helicobacteraceae</taxon>
        <taxon>Helicobacter</taxon>
    </lineage>
</organism>
<dbReference type="InterPro" id="IPR051060">
    <property type="entry name" value="Carbamoyltrans_HypF-like"/>
</dbReference>
<evidence type="ECO:0000256" key="5">
    <source>
        <dbReference type="ARBA" id="ARBA00022771"/>
    </source>
</evidence>
<keyword evidence="3" id="KW-0436">Ligase</keyword>
<dbReference type="GO" id="GO:0051604">
    <property type="term" value="P:protein maturation"/>
    <property type="evidence" value="ECO:0007669"/>
    <property type="project" value="TreeGrafter"/>
</dbReference>
<protein>
    <recommendedName>
        <fullName evidence="8">Carbamoyltransferase</fullName>
        <ecNumber evidence="8">6.2.-.-</ecNumber>
    </recommendedName>
</protein>
<keyword evidence="6" id="KW-0862">Zinc</keyword>
<dbReference type="PANTHER" id="PTHR42959:SF1">
    <property type="entry name" value="CARBAMOYLTRANSFERASE HYPF"/>
    <property type="match status" value="1"/>
</dbReference>
<dbReference type="Pfam" id="PF17788">
    <property type="entry name" value="HypF_C"/>
    <property type="match status" value="1"/>
</dbReference>
<dbReference type="SUPFAM" id="SSF55821">
    <property type="entry name" value="YrdC/RibB"/>
    <property type="match status" value="1"/>
</dbReference>
<keyword evidence="12" id="KW-0808">Transferase</keyword>
<dbReference type="GO" id="GO:0003725">
    <property type="term" value="F:double-stranded RNA binding"/>
    <property type="evidence" value="ECO:0007669"/>
    <property type="project" value="InterPro"/>
</dbReference>
<comment type="catalytic activity">
    <reaction evidence="7">
        <text>C-terminal L-cysteinyl-[HypE protein] + carbamoyl phosphate + ATP + H2O = C-terminal S-carboxamide-L-cysteinyl-[HypE protein] + AMP + phosphate + diphosphate + H(+)</text>
        <dbReference type="Rhea" id="RHEA:55636"/>
        <dbReference type="Rhea" id="RHEA-COMP:14247"/>
        <dbReference type="Rhea" id="RHEA-COMP:14392"/>
        <dbReference type="ChEBI" id="CHEBI:15377"/>
        <dbReference type="ChEBI" id="CHEBI:15378"/>
        <dbReference type="ChEBI" id="CHEBI:30616"/>
        <dbReference type="ChEBI" id="CHEBI:33019"/>
        <dbReference type="ChEBI" id="CHEBI:43474"/>
        <dbReference type="ChEBI" id="CHEBI:58228"/>
        <dbReference type="ChEBI" id="CHEBI:76913"/>
        <dbReference type="ChEBI" id="CHEBI:139126"/>
        <dbReference type="ChEBI" id="CHEBI:456215"/>
    </reaction>
</comment>
<feature type="domain" description="Acylphosphatase-like" evidence="10">
    <location>
        <begin position="3"/>
        <end position="90"/>
    </location>
</feature>
<dbReference type="PIRSF" id="PIRSF006256">
    <property type="entry name" value="CMPcnvr_hdrg_mat"/>
    <property type="match status" value="1"/>
</dbReference>
<dbReference type="NCBIfam" id="TIGR00143">
    <property type="entry name" value="hypF"/>
    <property type="match status" value="1"/>
</dbReference>
<comment type="caution">
    <text evidence="12">The sequence shown here is derived from an EMBL/GenBank/DDBJ whole genome shotgun (WGS) entry which is preliminary data.</text>
</comment>
<dbReference type="PANTHER" id="PTHR42959">
    <property type="entry name" value="CARBAMOYLTRANSFERASE"/>
    <property type="match status" value="1"/>
</dbReference>
<dbReference type="AlphaFoldDB" id="A0A3D8ISR0"/>
<keyword evidence="4" id="KW-0479">Metal-binding</keyword>
<dbReference type="OrthoDB" id="9808093at2"/>
<feature type="active site" evidence="9">
    <location>
        <position position="18"/>
    </location>
</feature>
<dbReference type="InterPro" id="IPR017945">
    <property type="entry name" value="DHBP_synth_RibB-like_a/b_dom"/>
</dbReference>
<dbReference type="EC" id="6.2.-.-" evidence="8"/>
<evidence type="ECO:0000256" key="2">
    <source>
        <dbReference type="ARBA" id="ARBA00008097"/>
    </source>
</evidence>
<evidence type="ECO:0000259" key="10">
    <source>
        <dbReference type="PROSITE" id="PS51160"/>
    </source>
</evidence>
<dbReference type="InterPro" id="IPR001792">
    <property type="entry name" value="Acylphosphatase-like_dom"/>
</dbReference>
<dbReference type="InterPro" id="IPR004421">
    <property type="entry name" value="Carbamoyltransferase_HypF"/>
</dbReference>
<evidence type="ECO:0000256" key="3">
    <source>
        <dbReference type="ARBA" id="ARBA00022598"/>
    </source>
</evidence>
<name>A0A3D8ISR0_9HELI</name>
<comment type="catalytic activity">
    <reaction evidence="9">
        <text>an acyl phosphate + H2O = a carboxylate + phosphate + H(+)</text>
        <dbReference type="Rhea" id="RHEA:14965"/>
        <dbReference type="ChEBI" id="CHEBI:15377"/>
        <dbReference type="ChEBI" id="CHEBI:15378"/>
        <dbReference type="ChEBI" id="CHEBI:29067"/>
        <dbReference type="ChEBI" id="CHEBI:43474"/>
        <dbReference type="ChEBI" id="CHEBI:59918"/>
        <dbReference type="EC" id="3.6.1.7"/>
    </reaction>
</comment>
<evidence type="ECO:0000256" key="7">
    <source>
        <dbReference type="ARBA" id="ARBA00048220"/>
    </source>
</evidence>
<dbReference type="Pfam" id="PF22521">
    <property type="entry name" value="HypF_C_2"/>
    <property type="match status" value="1"/>
</dbReference>
<dbReference type="Gene3D" id="3.30.420.40">
    <property type="match status" value="1"/>
</dbReference>
<reference evidence="12 13" key="1">
    <citation type="submission" date="2018-04" db="EMBL/GenBank/DDBJ databases">
        <title>Novel Campyloabacter and Helicobacter Species and Strains.</title>
        <authorList>
            <person name="Mannion A.J."/>
            <person name="Shen Z."/>
            <person name="Fox J.G."/>
        </authorList>
    </citation>
    <scope>NUCLEOTIDE SEQUENCE [LARGE SCALE GENOMIC DNA]</scope>
    <source>
        <strain evidence="12 13">MIT 12-6600</strain>
    </source>
</reference>
<feature type="domain" description="YrdC-like" evidence="11">
    <location>
        <begin position="202"/>
        <end position="395"/>
    </location>
</feature>
<sequence length="783" mass="87168">MKSYLIKVFGIIQGVGFRPFVYNLAHTMNLKGSVCNTSACVEICLYEITRQELVTFLAHLRRIPKPAKITSITHTTYTPQAPYKDFCILHQSHALPHTHTNTPLALEIPLDMAMCEQCYADMQSSGRFSNYAFCACTQCGARYSMLYTLPYERQNSTMSVFRFCESCAKDYHNPHNRRFHAQPISCNLCGIQLNFENTTYNEAALDSTIQALNRGEIVAIKGIGGYALVAKANMPNVLQTLRKRKNRPYKPFVIMCKDIQQIRTFALCSNAQAKILSSPQAPIVLLAKRKNLAKDCVLDSTCLHLIAPQLDTIGVILPYSGIMHLICAALQTPLIFTSANQSGAPIAIQANELMALPQKPHDVLLSYNRAITHRIDDSIVRFIANKPRILRLARGFAPKTHKLRTPFAPTKILAFGANQKASFCITDGSYTLLSPYLGDLTNLATQQHYTHTLTSLLGFFGLEVKDFALYVCDMHPQYASSTLAKEIAQSIHTNKVSKHTKLWSQEANMCYVQHHYAHFCALLGEYGHNTKNTQHLGIIWDGTGLGSDGHIWGGEAFVGNLYYAKRVASIEEFSLLGGEKAITDIRRIALALLTEFAPKHIELIAHNFNTHELQTLSLMHEKNLNTMRTSSIGRLFDGVAYLLGVCQNATYDGQCGATLESLCNNRTKEHYPITWRDSLHLGLGEIINALCDDIAKKLPTNYIVTKIFNTLSYMALAIAQKHTTDSKEIFFGGGVFANKSLCEKIASLLANNGFKAQFPTQYPSNDTAISFGQILATLARTTH</sequence>
<comment type="similarity">
    <text evidence="2 8">Belongs to the carbamoyltransferase HypF family.</text>
</comment>
<evidence type="ECO:0000313" key="13">
    <source>
        <dbReference type="Proteomes" id="UP000256514"/>
    </source>
</evidence>
<dbReference type="GO" id="GO:0016874">
    <property type="term" value="F:ligase activity"/>
    <property type="evidence" value="ECO:0007669"/>
    <property type="project" value="UniProtKB-UniRule"/>
</dbReference>
<dbReference type="InterPro" id="IPR055128">
    <property type="entry name" value="HypF_C_2"/>
</dbReference>
<dbReference type="GO" id="GO:0016743">
    <property type="term" value="F:carboxyl- or carbamoyltransferase activity"/>
    <property type="evidence" value="ECO:0007669"/>
    <property type="project" value="UniProtKB-UniRule"/>
</dbReference>
<dbReference type="Gene3D" id="3.30.420.360">
    <property type="match status" value="1"/>
</dbReference>